<dbReference type="GO" id="GO:0006520">
    <property type="term" value="P:amino acid metabolic process"/>
    <property type="evidence" value="ECO:0007669"/>
    <property type="project" value="InterPro"/>
</dbReference>
<reference evidence="6 7" key="1">
    <citation type="submission" date="2014-07" db="EMBL/GenBank/DDBJ databases">
        <title>Comparative analysis of Nitrosococcus oceani genome inventories of strains from Pacific and Atlantic gyres.</title>
        <authorList>
            <person name="Lim C.K."/>
            <person name="Wang L."/>
            <person name="Sayavedra-Soto L.A."/>
            <person name="Klotz M.G."/>
        </authorList>
    </citation>
    <scope>NUCLEOTIDE SEQUENCE [LARGE SCALE GENOMIC DNA]</scope>
    <source>
        <strain evidence="6 7">C-27</strain>
    </source>
</reference>
<dbReference type="EMBL" id="JPGN01000079">
    <property type="protein sequence ID" value="KFI18484.1"/>
    <property type="molecule type" value="Genomic_DNA"/>
</dbReference>
<dbReference type="OrthoDB" id="9774495at2"/>
<dbReference type="SUPFAM" id="SSF53383">
    <property type="entry name" value="PLP-dependent transferases"/>
    <property type="match status" value="1"/>
</dbReference>
<dbReference type="Pfam" id="PF01212">
    <property type="entry name" value="Beta_elim_lyase"/>
    <property type="match status" value="1"/>
</dbReference>
<evidence type="ECO:0000256" key="3">
    <source>
        <dbReference type="ARBA" id="ARBA00011881"/>
    </source>
</evidence>
<evidence type="ECO:0000256" key="4">
    <source>
        <dbReference type="ARBA" id="ARBA00022898"/>
    </source>
</evidence>
<accession>A0A0E2YZ46</accession>
<dbReference type="Gene3D" id="3.90.1150.10">
    <property type="entry name" value="Aspartate Aminotransferase, domain 1"/>
    <property type="match status" value="1"/>
</dbReference>
<keyword evidence="4" id="KW-0663">Pyridoxal phosphate</keyword>
<comment type="cofactor">
    <cofactor evidence="1">
        <name>pyridoxal 5'-phosphate</name>
        <dbReference type="ChEBI" id="CHEBI:597326"/>
    </cofactor>
</comment>
<dbReference type="Proteomes" id="UP000028839">
    <property type="component" value="Unassembled WGS sequence"/>
</dbReference>
<dbReference type="InterPro" id="IPR015424">
    <property type="entry name" value="PyrdxlP-dep_Trfase"/>
</dbReference>
<dbReference type="PANTHER" id="PTHR48097:SF5">
    <property type="entry name" value="LOW SPECIFICITY L-THREONINE ALDOLASE"/>
    <property type="match status" value="1"/>
</dbReference>
<gene>
    <name evidence="6" type="ORF">IB75_13855</name>
</gene>
<protein>
    <submittedName>
        <fullName evidence="6">Threonine aldolase</fullName>
    </submittedName>
</protein>
<evidence type="ECO:0000313" key="7">
    <source>
        <dbReference type="Proteomes" id="UP000028839"/>
    </source>
</evidence>
<evidence type="ECO:0000259" key="5">
    <source>
        <dbReference type="Pfam" id="PF01212"/>
    </source>
</evidence>
<proteinExistence type="inferred from homology"/>
<name>A0A0E2YZ46_9GAMM</name>
<dbReference type="AlphaFoldDB" id="A0A0E2YZ46"/>
<comment type="similarity">
    <text evidence="2">Belongs to the threonine aldolase family.</text>
</comment>
<dbReference type="InterPro" id="IPR001597">
    <property type="entry name" value="ArAA_b-elim_lyase/Thr_aldolase"/>
</dbReference>
<dbReference type="InterPro" id="IPR015422">
    <property type="entry name" value="PyrdxlP-dep_Trfase_small"/>
</dbReference>
<sequence>MGERHFISDNAAGIHPEVIAMLERASRGHAIAYGNDSLTQQALQLFKQHFGAQTETFFVLTGTAANVIALQSVLSSFEAVICADCAHLHRDECGAPEKFLGSKLLIAQTQQGKLSVATVAPLLRDTAMVHRVQPKVLSITQCTEWGTIYTPAEIKTLADFCHEQGLLLHMDGARLSNAAARLNLSLKEMTADVGVDVLSFGGTKNGLLAAEAIVFFDPQLAKKTGFYRKQSMQLASKMRFISAQFLALLINDLWWKNAQHANEMAALLERELKNIPQVELVVPVETNGIFARIPPSWVPCLQQHYAFAVWDSASTVVRWMTSFDTTAEEVQDFAQKIRNMNEDNAP</sequence>
<evidence type="ECO:0000256" key="1">
    <source>
        <dbReference type="ARBA" id="ARBA00001933"/>
    </source>
</evidence>
<dbReference type="HOGENOM" id="CLU_049619_0_0_6"/>
<organism evidence="6 7">
    <name type="scientific">Nitrosococcus oceani C-27</name>
    <dbReference type="NCBI Taxonomy" id="314279"/>
    <lineage>
        <taxon>Bacteria</taxon>
        <taxon>Pseudomonadati</taxon>
        <taxon>Pseudomonadota</taxon>
        <taxon>Gammaproteobacteria</taxon>
        <taxon>Chromatiales</taxon>
        <taxon>Chromatiaceae</taxon>
        <taxon>Nitrosococcus</taxon>
    </lineage>
</organism>
<dbReference type="Gene3D" id="3.40.640.10">
    <property type="entry name" value="Type I PLP-dependent aspartate aminotransferase-like (Major domain)"/>
    <property type="match status" value="1"/>
</dbReference>
<dbReference type="GO" id="GO:0016829">
    <property type="term" value="F:lyase activity"/>
    <property type="evidence" value="ECO:0007669"/>
    <property type="project" value="InterPro"/>
</dbReference>
<comment type="caution">
    <text evidence="6">The sequence shown here is derived from an EMBL/GenBank/DDBJ whole genome shotgun (WGS) entry which is preliminary data.</text>
</comment>
<comment type="subunit">
    <text evidence="3">Homotetramer.</text>
</comment>
<evidence type="ECO:0000313" key="6">
    <source>
        <dbReference type="EMBL" id="KFI18484.1"/>
    </source>
</evidence>
<feature type="domain" description="Aromatic amino acid beta-eliminating lyase/threonine aldolase" evidence="5">
    <location>
        <begin position="6"/>
        <end position="291"/>
    </location>
</feature>
<dbReference type="InterPro" id="IPR015421">
    <property type="entry name" value="PyrdxlP-dep_Trfase_major"/>
</dbReference>
<evidence type="ECO:0000256" key="2">
    <source>
        <dbReference type="ARBA" id="ARBA00006966"/>
    </source>
</evidence>
<dbReference type="PANTHER" id="PTHR48097">
    <property type="entry name" value="L-THREONINE ALDOLASE-RELATED"/>
    <property type="match status" value="1"/>
</dbReference>